<keyword evidence="6 10" id="KW-0573">Peptidoglycan synthesis</keyword>
<keyword evidence="2 10" id="KW-0132">Cell division</keyword>
<keyword evidence="3 10" id="KW-0328">Glycosyltransferase</keyword>
<dbReference type="EC" id="2.4.1.227" evidence="10"/>
<dbReference type="PANTHER" id="PTHR21015">
    <property type="entry name" value="UDP-N-ACETYLGLUCOSAMINE--N-ACETYLMURAMYL-(PENTAPEPTIDE) PYROPHOSPHORYL-UNDECAPRENOL N-ACETYLGLUCOSAMINE TRANSFERASE 1"/>
    <property type="match status" value="1"/>
</dbReference>
<evidence type="ECO:0000256" key="9">
    <source>
        <dbReference type="ARBA" id="ARBA00023316"/>
    </source>
</evidence>
<keyword evidence="9 10" id="KW-0961">Cell wall biogenesis/degradation</keyword>
<evidence type="ECO:0000313" key="14">
    <source>
        <dbReference type="Proteomes" id="UP000824221"/>
    </source>
</evidence>
<comment type="caution">
    <text evidence="10">Lacks conserved residue(s) required for the propagation of feature annotation.</text>
</comment>
<keyword evidence="8 10" id="KW-0131">Cell cycle</keyword>
<dbReference type="AlphaFoldDB" id="A0A9D2GZZ7"/>
<dbReference type="GO" id="GO:0005975">
    <property type="term" value="P:carbohydrate metabolic process"/>
    <property type="evidence" value="ECO:0007669"/>
    <property type="project" value="InterPro"/>
</dbReference>
<reference evidence="13" key="1">
    <citation type="journal article" date="2021" name="PeerJ">
        <title>Extensive microbial diversity within the chicken gut microbiome revealed by metagenomics and culture.</title>
        <authorList>
            <person name="Gilroy R."/>
            <person name="Ravi A."/>
            <person name="Getino M."/>
            <person name="Pursley I."/>
            <person name="Horton D.L."/>
            <person name="Alikhan N.F."/>
            <person name="Baker D."/>
            <person name="Gharbi K."/>
            <person name="Hall N."/>
            <person name="Watson M."/>
            <person name="Adriaenssens E.M."/>
            <person name="Foster-Nyarko E."/>
            <person name="Jarju S."/>
            <person name="Secka A."/>
            <person name="Antonio M."/>
            <person name="Oren A."/>
            <person name="Chaudhuri R.R."/>
            <person name="La Ragione R."/>
            <person name="Hildebrand F."/>
            <person name="Pallen M.J."/>
        </authorList>
    </citation>
    <scope>NUCLEOTIDE SEQUENCE</scope>
    <source>
        <strain evidence="13">CHK156-179</strain>
    </source>
</reference>
<dbReference type="HAMAP" id="MF_00033">
    <property type="entry name" value="MurG"/>
    <property type="match status" value="1"/>
</dbReference>
<keyword evidence="5 10" id="KW-0133">Cell shape</keyword>
<dbReference type="Proteomes" id="UP000824221">
    <property type="component" value="Unassembled WGS sequence"/>
</dbReference>
<reference evidence="13" key="2">
    <citation type="submission" date="2021-04" db="EMBL/GenBank/DDBJ databases">
        <authorList>
            <person name="Gilroy R."/>
        </authorList>
    </citation>
    <scope>NUCLEOTIDE SEQUENCE</scope>
    <source>
        <strain evidence="13">CHK156-179</strain>
    </source>
</reference>
<dbReference type="Pfam" id="PF03033">
    <property type="entry name" value="Glyco_transf_28"/>
    <property type="match status" value="1"/>
</dbReference>
<dbReference type="PANTHER" id="PTHR21015:SF27">
    <property type="entry name" value="UDP-N-ACETYLGLUCOSAMINE--N-ACETYLMURAMYL-(PENTAPEPTIDE) PYROPHOSPHORYL-UNDECAPRENOL N-ACETYLGLUCOSAMINE TRANSFERASE"/>
    <property type="match status" value="1"/>
</dbReference>
<gene>
    <name evidence="10" type="primary">murG</name>
    <name evidence="13" type="ORF">H9797_01135</name>
</gene>
<evidence type="ECO:0000256" key="5">
    <source>
        <dbReference type="ARBA" id="ARBA00022960"/>
    </source>
</evidence>
<evidence type="ECO:0000259" key="12">
    <source>
        <dbReference type="Pfam" id="PF04101"/>
    </source>
</evidence>
<dbReference type="InterPro" id="IPR007235">
    <property type="entry name" value="Glyco_trans_28_C"/>
</dbReference>
<keyword evidence="1 10" id="KW-1003">Cell membrane</keyword>
<dbReference type="GO" id="GO:0071555">
    <property type="term" value="P:cell wall organization"/>
    <property type="evidence" value="ECO:0007669"/>
    <property type="project" value="UniProtKB-KW"/>
</dbReference>
<evidence type="ECO:0000259" key="11">
    <source>
        <dbReference type="Pfam" id="PF03033"/>
    </source>
</evidence>
<protein>
    <recommendedName>
        <fullName evidence="10">UDP-N-acetylglucosamine--N-acetylmuramyl-(pentapeptide) pyrophosphoryl-undecaprenol N-acetylglucosamine transferase</fullName>
        <ecNumber evidence="10">2.4.1.227</ecNumber>
    </recommendedName>
    <alternativeName>
        <fullName evidence="10">Undecaprenyl-PP-MurNAc-pentapeptide-UDPGlcNAc GlcNAc transferase</fullName>
    </alternativeName>
</protein>
<feature type="binding site" evidence="10">
    <location>
        <begin position="11"/>
        <end position="13"/>
    </location>
    <ligand>
        <name>UDP-N-acetyl-alpha-D-glucosamine</name>
        <dbReference type="ChEBI" id="CHEBI:57705"/>
    </ligand>
</feature>
<proteinExistence type="inferred from homology"/>
<dbReference type="GO" id="GO:0051301">
    <property type="term" value="P:cell division"/>
    <property type="evidence" value="ECO:0007669"/>
    <property type="project" value="UniProtKB-KW"/>
</dbReference>
<comment type="pathway">
    <text evidence="10">Cell wall biogenesis; peptidoglycan biosynthesis.</text>
</comment>
<evidence type="ECO:0000256" key="2">
    <source>
        <dbReference type="ARBA" id="ARBA00022618"/>
    </source>
</evidence>
<dbReference type="Gene3D" id="3.40.50.2000">
    <property type="entry name" value="Glycogen Phosphorylase B"/>
    <property type="match status" value="2"/>
</dbReference>
<dbReference type="CDD" id="cd03785">
    <property type="entry name" value="GT28_MurG"/>
    <property type="match status" value="1"/>
</dbReference>
<evidence type="ECO:0000256" key="1">
    <source>
        <dbReference type="ARBA" id="ARBA00022475"/>
    </source>
</evidence>
<dbReference type="EMBL" id="DXAJ01000022">
    <property type="protein sequence ID" value="HJA01973.1"/>
    <property type="molecule type" value="Genomic_DNA"/>
</dbReference>
<dbReference type="InterPro" id="IPR006009">
    <property type="entry name" value="GlcNAc_MurG"/>
</dbReference>
<evidence type="ECO:0000256" key="3">
    <source>
        <dbReference type="ARBA" id="ARBA00022676"/>
    </source>
</evidence>
<dbReference type="GO" id="GO:0050511">
    <property type="term" value="F:undecaprenyldiphospho-muramoylpentapeptide beta-N-acetylglucosaminyltransferase activity"/>
    <property type="evidence" value="ECO:0007669"/>
    <property type="project" value="UniProtKB-UniRule"/>
</dbReference>
<dbReference type="SUPFAM" id="SSF53756">
    <property type="entry name" value="UDP-Glycosyltransferase/glycogen phosphorylase"/>
    <property type="match status" value="1"/>
</dbReference>
<dbReference type="GO" id="GO:0005886">
    <property type="term" value="C:plasma membrane"/>
    <property type="evidence" value="ECO:0007669"/>
    <property type="project" value="UniProtKB-SubCell"/>
</dbReference>
<sequence>MKHILFCGGGSAGHTVPNLAVMQDLEGKCRLTYAGSSGGIEERLAKEAGYHFYGVPCPKLVRSLTPKNLTLPFRMAQSERRALALLNELKPDLVFSKGGYASLPYLFAARRLHIPALTHESDLSAGLATRLMARRCKLVLTSFEETARRFANGRCVGSPMRKELFAGSPSRARAKYGFSRKKPVLLVLGGGSGSRTLNEAVRACLPALLDKLQILHLYGKGSPLSNTPRGYTARSYEPDMASAYAAADFVLSRAGSNTVFEALALKKPALLVPLERASRGDQLENARYFEERGLCHVLRERELARPDALPSALFALRNDKALRARLEHTPVRNGTPAILRAIEEAFGTL</sequence>
<name>A0A9D2GZZ7_9FIRM</name>
<evidence type="ECO:0000256" key="8">
    <source>
        <dbReference type="ARBA" id="ARBA00023306"/>
    </source>
</evidence>
<dbReference type="GO" id="GO:0009252">
    <property type="term" value="P:peptidoglycan biosynthetic process"/>
    <property type="evidence" value="ECO:0007669"/>
    <property type="project" value="UniProtKB-UniRule"/>
</dbReference>
<comment type="similarity">
    <text evidence="10">Belongs to the glycosyltransferase 28 family. MurG subfamily.</text>
</comment>
<evidence type="ECO:0000256" key="7">
    <source>
        <dbReference type="ARBA" id="ARBA00023136"/>
    </source>
</evidence>
<comment type="caution">
    <text evidence="13">The sequence shown here is derived from an EMBL/GenBank/DDBJ whole genome shotgun (WGS) entry which is preliminary data.</text>
</comment>
<feature type="binding site" evidence="10">
    <location>
        <position position="161"/>
    </location>
    <ligand>
        <name>UDP-N-acetyl-alpha-D-glucosamine</name>
        <dbReference type="ChEBI" id="CHEBI:57705"/>
    </ligand>
</feature>
<dbReference type="InterPro" id="IPR004276">
    <property type="entry name" value="GlycoTrans_28_N"/>
</dbReference>
<comment type="function">
    <text evidence="10">Cell wall formation. Catalyzes the transfer of a GlcNAc subunit on undecaprenyl-pyrophosphoryl-MurNAc-pentapeptide (lipid intermediate I) to form undecaprenyl-pyrophosphoryl-MurNAc-(pentapeptide)GlcNAc (lipid intermediate II).</text>
</comment>
<feature type="domain" description="Glycosyltransferase family 28 N-terminal" evidence="11">
    <location>
        <begin position="4"/>
        <end position="140"/>
    </location>
</feature>
<evidence type="ECO:0000256" key="10">
    <source>
        <dbReference type="HAMAP-Rule" id="MF_00033"/>
    </source>
</evidence>
<feature type="binding site" evidence="10">
    <location>
        <position position="282"/>
    </location>
    <ligand>
        <name>UDP-N-acetyl-alpha-D-glucosamine</name>
        <dbReference type="ChEBI" id="CHEBI:57705"/>
    </ligand>
</feature>
<feature type="domain" description="Glycosyl transferase family 28 C-terminal" evidence="12">
    <location>
        <begin position="184"/>
        <end position="321"/>
    </location>
</feature>
<keyword evidence="4 10" id="KW-0808">Transferase</keyword>
<dbReference type="Pfam" id="PF04101">
    <property type="entry name" value="Glyco_tran_28_C"/>
    <property type="match status" value="1"/>
</dbReference>
<accession>A0A9D2GZZ7</accession>
<dbReference type="GO" id="GO:0008360">
    <property type="term" value="P:regulation of cell shape"/>
    <property type="evidence" value="ECO:0007669"/>
    <property type="project" value="UniProtKB-KW"/>
</dbReference>
<evidence type="ECO:0000256" key="4">
    <source>
        <dbReference type="ARBA" id="ARBA00022679"/>
    </source>
</evidence>
<keyword evidence="7 10" id="KW-0472">Membrane</keyword>
<organism evidence="13 14">
    <name type="scientific">Candidatus Gallimonas gallistercoris</name>
    <dbReference type="NCBI Taxonomy" id="2838602"/>
    <lineage>
        <taxon>Bacteria</taxon>
        <taxon>Bacillati</taxon>
        <taxon>Bacillota</taxon>
        <taxon>Clostridia</taxon>
        <taxon>Candidatus Gallimonas</taxon>
    </lineage>
</organism>
<evidence type="ECO:0000313" key="13">
    <source>
        <dbReference type="EMBL" id="HJA01973.1"/>
    </source>
</evidence>
<comment type="subcellular location">
    <subcellularLocation>
        <location evidence="10">Cell membrane</location>
        <topology evidence="10">Peripheral membrane protein</topology>
        <orientation evidence="10">Cytoplasmic side</orientation>
    </subcellularLocation>
</comment>
<comment type="catalytic activity">
    <reaction evidence="10">
        <text>di-trans,octa-cis-undecaprenyl diphospho-N-acetyl-alpha-D-muramoyl-L-alanyl-D-glutamyl-meso-2,6-diaminopimeloyl-D-alanyl-D-alanine + UDP-N-acetyl-alpha-D-glucosamine = di-trans,octa-cis-undecaprenyl diphospho-[N-acetyl-alpha-D-glucosaminyl-(1-&gt;4)]-N-acetyl-alpha-D-muramoyl-L-alanyl-D-glutamyl-meso-2,6-diaminopimeloyl-D-alanyl-D-alanine + UDP + H(+)</text>
        <dbReference type="Rhea" id="RHEA:31227"/>
        <dbReference type="ChEBI" id="CHEBI:15378"/>
        <dbReference type="ChEBI" id="CHEBI:57705"/>
        <dbReference type="ChEBI" id="CHEBI:58223"/>
        <dbReference type="ChEBI" id="CHEBI:61387"/>
        <dbReference type="ChEBI" id="CHEBI:61388"/>
        <dbReference type="EC" id="2.4.1.227"/>
    </reaction>
</comment>
<evidence type="ECO:0000256" key="6">
    <source>
        <dbReference type="ARBA" id="ARBA00022984"/>
    </source>
</evidence>